<keyword evidence="2" id="KW-0732">Signal</keyword>
<feature type="signal peptide" evidence="2">
    <location>
        <begin position="1"/>
        <end position="16"/>
    </location>
</feature>
<dbReference type="PANTHER" id="PTHR38122:SF1">
    <property type="entry name" value="GLYCOPROTEIN X"/>
    <property type="match status" value="1"/>
</dbReference>
<feature type="region of interest" description="Disordered" evidence="1">
    <location>
        <begin position="535"/>
        <end position="554"/>
    </location>
</feature>
<dbReference type="OrthoDB" id="5414836at2759"/>
<feature type="chain" id="PRO_5002105109" evidence="2">
    <location>
        <begin position="17"/>
        <end position="786"/>
    </location>
</feature>
<feature type="compositionally biased region" description="Low complexity" evidence="1">
    <location>
        <begin position="542"/>
        <end position="551"/>
    </location>
</feature>
<gene>
    <name evidence="3" type="ORF">MGU_00966</name>
</gene>
<keyword evidence="4" id="KW-1185">Reference proteome</keyword>
<feature type="compositionally biased region" description="Polar residues" evidence="1">
    <location>
        <begin position="646"/>
        <end position="661"/>
    </location>
</feature>
<protein>
    <submittedName>
        <fullName evidence="3">Glycoprotein X</fullName>
    </submittedName>
</protein>
<evidence type="ECO:0000256" key="1">
    <source>
        <dbReference type="SAM" id="MobiDB-lite"/>
    </source>
</evidence>
<evidence type="ECO:0000313" key="3">
    <source>
        <dbReference type="EMBL" id="KID92055.1"/>
    </source>
</evidence>
<comment type="caution">
    <text evidence="3">The sequence shown here is derived from an EMBL/GenBank/DDBJ whole genome shotgun (WGS) entry which is preliminary data.</text>
</comment>
<accession>A0A0B4GX10</accession>
<dbReference type="EMBL" id="AZNH01000002">
    <property type="protein sequence ID" value="KID92055.1"/>
    <property type="molecule type" value="Genomic_DNA"/>
</dbReference>
<organism evidence="3 4">
    <name type="scientific">Metarhizium guizhouense (strain ARSEF 977)</name>
    <dbReference type="NCBI Taxonomy" id="1276136"/>
    <lineage>
        <taxon>Eukaryota</taxon>
        <taxon>Fungi</taxon>
        <taxon>Dikarya</taxon>
        <taxon>Ascomycota</taxon>
        <taxon>Pezizomycotina</taxon>
        <taxon>Sordariomycetes</taxon>
        <taxon>Hypocreomycetidae</taxon>
        <taxon>Hypocreales</taxon>
        <taxon>Clavicipitaceae</taxon>
        <taxon>Metarhizium</taxon>
    </lineage>
</organism>
<name>A0A0B4GX10_METGA</name>
<reference evidence="3 4" key="1">
    <citation type="journal article" date="2014" name="Proc. Natl. Acad. Sci. U.S.A.">
        <title>Trajectory and genomic determinants of fungal-pathogen speciation and host adaptation.</title>
        <authorList>
            <person name="Hu X."/>
            <person name="Xiao G."/>
            <person name="Zheng P."/>
            <person name="Shang Y."/>
            <person name="Su Y."/>
            <person name="Zhang X."/>
            <person name="Liu X."/>
            <person name="Zhan S."/>
            <person name="St Leger R.J."/>
            <person name="Wang C."/>
        </authorList>
    </citation>
    <scope>NUCLEOTIDE SEQUENCE [LARGE SCALE GENOMIC DNA]</scope>
    <source>
        <strain evidence="3 4">ARSEF 977</strain>
    </source>
</reference>
<proteinExistence type="predicted"/>
<feature type="compositionally biased region" description="Polar residues" evidence="1">
    <location>
        <begin position="607"/>
        <end position="617"/>
    </location>
</feature>
<sequence length="786" mass="81257">MRLASSLGLFTSLVAAVPGLDVGAGVEGLLTVDLNLFPDSVLAARCDECCPTTIRTIISKIYCDPPYTNGYESTGGTNTEQIPKLKGRTYGCRTTTVTSWATTTATKTVTGIESVVTTKTVPQETTIHDTHTVVDSTTIWVPTTYTETKTVVSEHPVTLTVDNTKYTTKSTTIVTTFVSTVITSFPVVTTLTLPGQTITAPGQTITAPGQTVTAPGHDVTQTLAGPTVTAPGQTSTITLPGVTKTLPASTIVTTQIKTLPPSTVHVTDEQETKTIIRPGYTVIETSTLTLPPTTIEKPATTVTVTPMFDVSLCPTPTGVSTPLDAKSNRTFGCEPGYVCNPPKPNGCNLWPKPPSDDFLCDPNDCIPSPPFAKVEWQECETGYYPPSYGYFNLDPEGFGLSYDIFEYKVINETINGHPSLITTGNWGSQSSLTAWPKPSPPVLHGRMRKRINDHKACHKSKRDVVVPSICYKPCNEAYLIAQSTGKTDGLCDSNSKFRAADVSCSNCIKANSNSNSTSTGEAQKQPFEQFINFCGGTKAEKPPTATPTTPEQLVTQQPTIGTSTQVDVSHPTFTQIISNENIASSAPSTPSPTSSVGSTNSVGSTPASDASSSQTTHSAPPSSGQSSPISTPPGSSTSGSSGAQKHGTSTGGETYSPTATHRTAVGTTGGSGSSSSRLSNTVGESSPGFASASVSASTSAPASASASGPSSKIGHGSGTNPGSSESTSNANDGNGGSGQPGATTEGAPGNPPTSTPPVVTAAASHLSSLFYSAGAILVSSVLIMMF</sequence>
<feature type="compositionally biased region" description="Polar residues" evidence="1">
    <location>
        <begin position="718"/>
        <end position="732"/>
    </location>
</feature>
<evidence type="ECO:0000313" key="4">
    <source>
        <dbReference type="Proteomes" id="UP000031192"/>
    </source>
</evidence>
<feature type="region of interest" description="Disordered" evidence="1">
    <location>
        <begin position="581"/>
        <end position="758"/>
    </location>
</feature>
<dbReference type="HOGENOM" id="CLU_016659_0_0_1"/>
<dbReference type="PANTHER" id="PTHR38122">
    <property type="entry name" value="GLYCOPROTEIN X"/>
    <property type="match status" value="1"/>
</dbReference>
<dbReference type="AlphaFoldDB" id="A0A0B4GX10"/>
<evidence type="ECO:0000256" key="2">
    <source>
        <dbReference type="SAM" id="SignalP"/>
    </source>
</evidence>
<feature type="compositionally biased region" description="Low complexity" evidence="1">
    <location>
        <begin position="690"/>
        <end position="711"/>
    </location>
</feature>
<feature type="compositionally biased region" description="Low complexity" evidence="1">
    <location>
        <begin position="583"/>
        <end position="606"/>
    </location>
</feature>
<feature type="compositionally biased region" description="Low complexity" evidence="1">
    <location>
        <begin position="618"/>
        <end position="644"/>
    </location>
</feature>
<dbReference type="Proteomes" id="UP000031192">
    <property type="component" value="Unassembled WGS sequence"/>
</dbReference>